<feature type="domain" description="Glycosyl transferase family 1" evidence="1">
    <location>
        <begin position="181"/>
        <end position="337"/>
    </location>
</feature>
<dbReference type="SUPFAM" id="SSF53756">
    <property type="entry name" value="UDP-Glycosyltransferase/glycogen phosphorylase"/>
    <property type="match status" value="1"/>
</dbReference>
<gene>
    <name evidence="2" type="ORF">EV214_104212</name>
</gene>
<dbReference type="RefSeq" id="WP_132243428.1">
    <property type="nucleotide sequence ID" value="NZ_SLWV01000004.1"/>
</dbReference>
<proteinExistence type="predicted"/>
<dbReference type="AlphaFoldDB" id="A0A4R2LHM6"/>
<keyword evidence="2" id="KW-0808">Transferase</keyword>
<organism evidence="2 3">
    <name type="scientific">Marinisporobacter balticus</name>
    <dbReference type="NCBI Taxonomy" id="2018667"/>
    <lineage>
        <taxon>Bacteria</taxon>
        <taxon>Bacillati</taxon>
        <taxon>Bacillota</taxon>
        <taxon>Clostridia</taxon>
        <taxon>Peptostreptococcales</taxon>
        <taxon>Thermotaleaceae</taxon>
        <taxon>Marinisporobacter</taxon>
    </lineage>
</organism>
<dbReference type="PANTHER" id="PTHR12526:SF638">
    <property type="entry name" value="SPORE COAT PROTEIN SA"/>
    <property type="match status" value="1"/>
</dbReference>
<comment type="caution">
    <text evidence="2">The sequence shown here is derived from an EMBL/GenBank/DDBJ whole genome shotgun (WGS) entry which is preliminary data.</text>
</comment>
<dbReference type="PANTHER" id="PTHR12526">
    <property type="entry name" value="GLYCOSYLTRANSFERASE"/>
    <property type="match status" value="1"/>
</dbReference>
<dbReference type="Proteomes" id="UP000294919">
    <property type="component" value="Unassembled WGS sequence"/>
</dbReference>
<evidence type="ECO:0000259" key="1">
    <source>
        <dbReference type="Pfam" id="PF00534"/>
    </source>
</evidence>
<evidence type="ECO:0000313" key="2">
    <source>
        <dbReference type="EMBL" id="TCO78825.1"/>
    </source>
</evidence>
<keyword evidence="3" id="KW-1185">Reference proteome</keyword>
<protein>
    <submittedName>
        <fullName evidence="2">Glycosyltransferase involved in cell wall biosynthesis</fullName>
    </submittedName>
</protein>
<dbReference type="GO" id="GO:0016757">
    <property type="term" value="F:glycosyltransferase activity"/>
    <property type="evidence" value="ECO:0007669"/>
    <property type="project" value="InterPro"/>
</dbReference>
<name>A0A4R2LHM6_9FIRM</name>
<dbReference type="OrthoDB" id="9806653at2"/>
<dbReference type="InterPro" id="IPR001296">
    <property type="entry name" value="Glyco_trans_1"/>
</dbReference>
<reference evidence="2 3" key="1">
    <citation type="submission" date="2019-03" db="EMBL/GenBank/DDBJ databases">
        <title>Genomic Encyclopedia of Type Strains, Phase IV (KMG-IV): sequencing the most valuable type-strain genomes for metagenomic binning, comparative biology and taxonomic classification.</title>
        <authorList>
            <person name="Goeker M."/>
        </authorList>
    </citation>
    <scope>NUCLEOTIDE SEQUENCE [LARGE SCALE GENOMIC DNA]</scope>
    <source>
        <strain evidence="2 3">DSM 102940</strain>
    </source>
</reference>
<dbReference type="Pfam" id="PF00534">
    <property type="entry name" value="Glycos_transf_1"/>
    <property type="match status" value="1"/>
</dbReference>
<accession>A0A4R2LHM6</accession>
<dbReference type="EMBL" id="SLWV01000004">
    <property type="protein sequence ID" value="TCO78825.1"/>
    <property type="molecule type" value="Genomic_DNA"/>
</dbReference>
<dbReference type="Gene3D" id="3.40.50.2000">
    <property type="entry name" value="Glycogen Phosphorylase B"/>
    <property type="match status" value="2"/>
</dbReference>
<sequence>MKKIIHIITGLGCGGAESMLYKLLKYSDKGQYYHEVITLMDQGMMGEKIKMAGIKIHSLNLNRKNLCASLIKARIICKECDIVNTWLYHADIFGFIVSKVLLKKKLIWNIRHSNLDKEANKSKTLKIVKFNSLVSRFVDCITYNSNKAFENHMKAGYVDKNSIIIPNGFELDKFKFNLDDRLRIRKELRLNKEEKVIITVGRWDIQKDYYTLLKALDKLKKQKVKFKMLMVGTNLEYSNDELVILINDYNLKDNILLLGRQNDIPALLSAADIYVSSSLGESFSNAIGEAMACELPCVVTEAGDSKIIVGNTGKVASTKNYLELNEAIISLLNNEEIDKLKILARQRVEKKYSIRAIVKSFDNLYLTVSN</sequence>
<evidence type="ECO:0000313" key="3">
    <source>
        <dbReference type="Proteomes" id="UP000294919"/>
    </source>
</evidence>